<feature type="signal peptide" evidence="1">
    <location>
        <begin position="1"/>
        <end position="16"/>
    </location>
</feature>
<gene>
    <name evidence="2" type="ORF">PUMCH_005117</name>
</gene>
<name>A0AAX4HI76_9ASCO</name>
<evidence type="ECO:0000313" key="3">
    <source>
        <dbReference type="Proteomes" id="UP001338582"/>
    </source>
</evidence>
<sequence>MKFTLATLATAAIVSASPIRVSVLNSNGKNIGFLNTKFGASSGQGFVDSTASTYELSDTNVLSVTSENGNQYALQYLGVADAPVYLMSFSNRNSNPVPLEIGGDAKIVNYNWWACKYTWSPDGISDELNQIVGVNATSWAKPFPNCRKVDLVLSKVPAVAKREINSSGAASSVPTTLSTQPSPTSNAVVNTWTTDGRVIGQQAVWCQKSSVVTFTSCSSNDCAIVKTTGSAGQMVSCTACLLPKPSNIINFSFPGFMSDDETTTTTRTGVASATRAASATATATATTSATSTSSASSTSTSVSRGEAGRNMAGAFGAFAMAALLLV</sequence>
<feature type="chain" id="PRO_5043780304" evidence="1">
    <location>
        <begin position="17"/>
        <end position="326"/>
    </location>
</feature>
<proteinExistence type="predicted"/>
<keyword evidence="1" id="KW-0732">Signal</keyword>
<dbReference type="AlphaFoldDB" id="A0AAX4HI76"/>
<dbReference type="Proteomes" id="UP001338582">
    <property type="component" value="Chromosome 7"/>
</dbReference>
<organism evidence="2 3">
    <name type="scientific">Australozyma saopauloensis</name>
    <dbReference type="NCBI Taxonomy" id="291208"/>
    <lineage>
        <taxon>Eukaryota</taxon>
        <taxon>Fungi</taxon>
        <taxon>Dikarya</taxon>
        <taxon>Ascomycota</taxon>
        <taxon>Saccharomycotina</taxon>
        <taxon>Pichiomycetes</taxon>
        <taxon>Metschnikowiaceae</taxon>
        <taxon>Australozyma</taxon>
    </lineage>
</organism>
<evidence type="ECO:0000313" key="2">
    <source>
        <dbReference type="EMBL" id="WPK27720.1"/>
    </source>
</evidence>
<dbReference type="GeneID" id="88176176"/>
<protein>
    <submittedName>
        <fullName evidence="2">Uncharacterized protein</fullName>
    </submittedName>
</protein>
<reference evidence="2 3" key="1">
    <citation type="submission" date="2023-10" db="EMBL/GenBank/DDBJ databases">
        <title>Draft Genome Sequence of Candida saopaulonensis from a very Premature Infant with Sepsis.</title>
        <authorList>
            <person name="Ning Y."/>
            <person name="Dai R."/>
            <person name="Xiao M."/>
            <person name="Xu Y."/>
            <person name="Yan Q."/>
            <person name="Zhang L."/>
        </authorList>
    </citation>
    <scope>NUCLEOTIDE SEQUENCE [LARGE SCALE GENOMIC DNA]</scope>
    <source>
        <strain evidence="2 3">19XY460</strain>
    </source>
</reference>
<keyword evidence="3" id="KW-1185">Reference proteome</keyword>
<evidence type="ECO:0000256" key="1">
    <source>
        <dbReference type="SAM" id="SignalP"/>
    </source>
</evidence>
<dbReference type="EMBL" id="CP138900">
    <property type="protein sequence ID" value="WPK27720.1"/>
    <property type="molecule type" value="Genomic_DNA"/>
</dbReference>
<dbReference type="RefSeq" id="XP_062880097.1">
    <property type="nucleotide sequence ID" value="XM_063024027.1"/>
</dbReference>
<dbReference type="KEGG" id="asau:88176176"/>
<accession>A0AAX4HI76</accession>